<dbReference type="GO" id="GO:0030509">
    <property type="term" value="P:BMP signaling pathway"/>
    <property type="evidence" value="ECO:0007669"/>
    <property type="project" value="TreeGrafter"/>
</dbReference>
<dbReference type="InterPro" id="IPR001245">
    <property type="entry name" value="Ser-Thr/Tyr_kinase_cat_dom"/>
</dbReference>
<keyword evidence="18" id="KW-0325">Glycoprotein</keyword>
<evidence type="ECO:0000256" key="10">
    <source>
        <dbReference type="ARBA" id="ARBA00022729"/>
    </source>
</evidence>
<keyword evidence="16 22" id="KW-0472">Membrane</keyword>
<dbReference type="EMBL" id="CAXITT010000219">
    <property type="protein sequence ID" value="CAL1536043.1"/>
    <property type="molecule type" value="Genomic_DNA"/>
</dbReference>
<dbReference type="InterPro" id="IPR000472">
    <property type="entry name" value="Activin_recp"/>
</dbReference>
<keyword evidence="8 22" id="KW-0812">Transmembrane</keyword>
<dbReference type="PROSITE" id="PS50011">
    <property type="entry name" value="PROTEIN_KINASE_DOM"/>
    <property type="match status" value="1"/>
</dbReference>
<comment type="subcellular location">
    <subcellularLocation>
        <location evidence="3">Membrane</location>
        <topology evidence="3">Single-pass type I membrane protein</topology>
    </subcellularLocation>
</comment>
<evidence type="ECO:0000256" key="7">
    <source>
        <dbReference type="ARBA" id="ARBA00022679"/>
    </source>
</evidence>
<dbReference type="GO" id="GO:0005886">
    <property type="term" value="C:plasma membrane"/>
    <property type="evidence" value="ECO:0007669"/>
    <property type="project" value="TreeGrafter"/>
</dbReference>
<dbReference type="InterPro" id="IPR000333">
    <property type="entry name" value="TGFB_receptor"/>
</dbReference>
<evidence type="ECO:0000256" key="13">
    <source>
        <dbReference type="ARBA" id="ARBA00022840"/>
    </source>
</evidence>
<evidence type="ECO:0000256" key="2">
    <source>
        <dbReference type="ARBA" id="ARBA00001946"/>
    </source>
</evidence>
<comment type="catalytic activity">
    <reaction evidence="19">
        <text>L-seryl-[receptor-protein] + ATP = O-phospho-L-seryl-[receptor-protein] + ADP + H(+)</text>
        <dbReference type="Rhea" id="RHEA:18673"/>
        <dbReference type="Rhea" id="RHEA-COMP:11022"/>
        <dbReference type="Rhea" id="RHEA-COMP:11023"/>
        <dbReference type="ChEBI" id="CHEBI:15378"/>
        <dbReference type="ChEBI" id="CHEBI:29999"/>
        <dbReference type="ChEBI" id="CHEBI:30616"/>
        <dbReference type="ChEBI" id="CHEBI:83421"/>
        <dbReference type="ChEBI" id="CHEBI:456216"/>
        <dbReference type="EC" id="2.7.11.30"/>
    </reaction>
</comment>
<feature type="compositionally biased region" description="Low complexity" evidence="21">
    <location>
        <begin position="1440"/>
        <end position="1453"/>
    </location>
</feature>
<keyword evidence="12" id="KW-0418">Kinase</keyword>
<evidence type="ECO:0000256" key="5">
    <source>
        <dbReference type="ARBA" id="ARBA00012401"/>
    </source>
</evidence>
<evidence type="ECO:0000256" key="12">
    <source>
        <dbReference type="ARBA" id="ARBA00022777"/>
    </source>
</evidence>
<evidence type="ECO:0000256" key="19">
    <source>
        <dbReference type="ARBA" id="ARBA00047681"/>
    </source>
</evidence>
<gene>
    <name evidence="24" type="ORF">GSLYS_00009956001</name>
</gene>
<feature type="region of interest" description="Disordered" evidence="21">
    <location>
        <begin position="1440"/>
        <end position="1515"/>
    </location>
</feature>
<evidence type="ECO:0000256" key="9">
    <source>
        <dbReference type="ARBA" id="ARBA00022723"/>
    </source>
</evidence>
<dbReference type="CDD" id="cd14054">
    <property type="entry name" value="STKc_BMPR2_AMHR2"/>
    <property type="match status" value="1"/>
</dbReference>
<keyword evidence="11" id="KW-0547">Nucleotide-binding</keyword>
<dbReference type="GO" id="GO:0005024">
    <property type="term" value="F:transforming growth factor beta receptor activity"/>
    <property type="evidence" value="ECO:0007669"/>
    <property type="project" value="TreeGrafter"/>
</dbReference>
<feature type="region of interest" description="Disordered" evidence="21">
    <location>
        <begin position="32"/>
        <end position="58"/>
    </location>
</feature>
<comment type="similarity">
    <text evidence="4">Belongs to the protein kinase superfamily. TKL Ser/Thr protein kinase family. TGFB receptor subfamily.</text>
</comment>
<dbReference type="PANTHER" id="PTHR23255">
    <property type="entry name" value="TRANSFORMING GROWTH FACTOR-BETA RECEPTOR TYPE I AND II"/>
    <property type="match status" value="1"/>
</dbReference>
<dbReference type="EC" id="2.7.11.30" evidence="5"/>
<keyword evidence="6" id="KW-0723">Serine/threonine-protein kinase</keyword>
<organism evidence="24 25">
    <name type="scientific">Lymnaea stagnalis</name>
    <name type="common">Great pond snail</name>
    <name type="synonym">Helix stagnalis</name>
    <dbReference type="NCBI Taxonomy" id="6523"/>
    <lineage>
        <taxon>Eukaryota</taxon>
        <taxon>Metazoa</taxon>
        <taxon>Spiralia</taxon>
        <taxon>Lophotrochozoa</taxon>
        <taxon>Mollusca</taxon>
        <taxon>Gastropoda</taxon>
        <taxon>Heterobranchia</taxon>
        <taxon>Euthyneura</taxon>
        <taxon>Panpulmonata</taxon>
        <taxon>Hygrophila</taxon>
        <taxon>Lymnaeoidea</taxon>
        <taxon>Lymnaeidae</taxon>
        <taxon>Lymnaea</taxon>
    </lineage>
</organism>
<feature type="compositionally biased region" description="Polar residues" evidence="21">
    <location>
        <begin position="789"/>
        <end position="809"/>
    </location>
</feature>
<dbReference type="GO" id="GO:0043235">
    <property type="term" value="C:receptor complex"/>
    <property type="evidence" value="ECO:0007669"/>
    <property type="project" value="TreeGrafter"/>
</dbReference>
<dbReference type="SUPFAM" id="SSF56112">
    <property type="entry name" value="Protein kinase-like (PK-like)"/>
    <property type="match status" value="1"/>
</dbReference>
<feature type="region of interest" description="Disordered" evidence="21">
    <location>
        <begin position="1089"/>
        <end position="1108"/>
    </location>
</feature>
<feature type="compositionally biased region" description="Basic and acidic residues" evidence="21">
    <location>
        <begin position="1506"/>
        <end position="1515"/>
    </location>
</feature>
<dbReference type="Gene3D" id="2.10.60.10">
    <property type="entry name" value="CD59"/>
    <property type="match status" value="1"/>
</dbReference>
<comment type="caution">
    <text evidence="24">The sequence shown here is derived from an EMBL/GenBank/DDBJ whole genome shotgun (WGS) entry which is preliminary data.</text>
</comment>
<feature type="region of interest" description="Disordered" evidence="21">
    <location>
        <begin position="1246"/>
        <end position="1302"/>
    </location>
</feature>
<keyword evidence="25" id="KW-1185">Reference proteome</keyword>
<keyword evidence="13" id="KW-0067">ATP-binding</keyword>
<evidence type="ECO:0000256" key="11">
    <source>
        <dbReference type="ARBA" id="ARBA00022741"/>
    </source>
</evidence>
<sequence length="1594" mass="172171">MAMIGISSILSIQQLTVMLILWSAFSQVTGDDNRFDSPTNAGRYSGPSDDLPTRSNSAPSFISTLAGMEPETTVSTTQGHICANYDDQSSKVKTMDDSSGYPTTERGMPEGLARVTDTRRKDCGSPSYCFALWVTNPLNKNQTTILKQGCWLRSEGLDCNAGTCVAQNEPKNNTHFCCCSGEMCNDRFMDGYNPTEHTTTTSTHSGPVAVASDVLYDQSNKKKTIVVALVSVLSVALVIVFTYLIYRLCLTPKPSSPQSSTVIRVEPEQEPALPHFNIEDLKIEDIIVRGRYSEVRKGWLGDQAVVVKTYQPHHRQYYYNEKNAFTSPFMDHENLVKFYGAKEQEDTNLHSIQYMIVTKYIPLGSLTSYLKHNTIDWYTLCHMCLGISRGLAHLHTDIQKGGLFKPAIAHRDVNTRNILVCPDLTCVIADLGFSVGMMGSKIIKNGVAENAEQASLADVGTLRYMAPEVFDGAVNLRDCEASLKQIDMYALGLVIWEIASRCVDLYQGAPVPEYQLPFQAEGGAHPTFEEMQVLVVKYKSRPKLPEVWKDSNPAVRSLKETIEDCWDTDAEARLTSLCVQERISDIAVLWVQGTKHRGVTPTLNATMNLPEAHHNGHTGNLGCGVVSNGVTYIPSYVDRNNEANSIGCAYTVISNGLAHAAGDSIEQDGVMAPLISNVGHLTNSSSADMSEGRIRSWLHDQSVSESTVDTILPQTPSMDEGSVIREPPTISAQPVPQPPVKASNVMLAKNKAVILHPNQGRNPTVERNTHKRSDEELTISGNRLVGPGDQQNGCNRRSSVGAQSAPPNQSGGGNSYDGMDVIESSSLVQNDALNQHHTHPRNTPIPYLQNQVHGEGSEITSAAPNLTRPKLANISGNRSSYLRLQGEDSSPCHDHRDVAMQSKSLKHKLSKLIRPMDLGHKFSLLMFGGKHKKHQNSRNLGKSDVEAVPGYTNRLSGQYINSGLDASPVGRAHQNGPPNTPSCLNTEVEMINGTAVTRACSYTSPGLATHPQGLSTVQTRLSATNVMRMSVLGNSGNEELPSPSLFPRSGSSSGVSDPNLLAGGPQEEQVVPLQNLSASCSAKGYGSIHQAPLNQPNSLGHHLETSNPELTGSLQITNLNEIRQGSDTKSQTNMPMGSTSSELDQASSQPSSCSALDRGPGPDSSLSKVALAPLHDVVMSCGVQTPQNRSIAPLNGYCTNSGKKTISDQLVCTASGLNTFVPVNHFTDTKGGNSIMLNIHVGEKSLSKEAPGTRGSLNKSGQATKPSSTRSVSRRSGSRGHGNDQSEMSQGGKLPESTKLSQSQSVTDLGWYKMLAQNEASQNGFCDKLWRDADSSKSFSLNKHRPKSLSLKGHNYGSSTIEPMSFSAHVPHQKVKDLNSSNKSSNQRVKQDENGTLPIVVPNITLDKSSPLFHSASIVDKQQGNNSAAPSVAVTSFWSSTNSSINNSSSNPSVMRNGDSNSMHVNGDAHSDSKISLTTSTSASNTSSDNNLAGTCNDAGKGTLAMKDRSDSSEKIRRRIKTPVSFKKGRLSLYDDRLMTQSLGMESLTSMCGCKEGSGGGDKAHFGLVDSNSQDLTLLDGHHKMIQSDSNLIL</sequence>
<feature type="compositionally biased region" description="Polar residues" evidence="21">
    <location>
        <begin position="1123"/>
        <end position="1154"/>
    </location>
</feature>
<dbReference type="FunFam" id="1.10.510.10:FF:000487">
    <property type="entry name" value="Anti-Muellerian hormone type-2 receptor"/>
    <property type="match status" value="1"/>
</dbReference>
<comment type="catalytic activity">
    <reaction evidence="20">
        <text>L-threonyl-[receptor-protein] + ATP = O-phospho-L-threonyl-[receptor-protein] + ADP + H(+)</text>
        <dbReference type="Rhea" id="RHEA:44880"/>
        <dbReference type="Rhea" id="RHEA-COMP:11024"/>
        <dbReference type="Rhea" id="RHEA-COMP:11025"/>
        <dbReference type="ChEBI" id="CHEBI:15378"/>
        <dbReference type="ChEBI" id="CHEBI:30013"/>
        <dbReference type="ChEBI" id="CHEBI:30616"/>
        <dbReference type="ChEBI" id="CHEBI:61977"/>
        <dbReference type="ChEBI" id="CHEBI:456216"/>
        <dbReference type="EC" id="2.7.11.30"/>
    </reaction>
</comment>
<feature type="compositionally biased region" description="Polar residues" evidence="21">
    <location>
        <begin position="1255"/>
        <end position="1266"/>
    </location>
</feature>
<keyword evidence="15 22" id="KW-1133">Transmembrane helix</keyword>
<evidence type="ECO:0000256" key="4">
    <source>
        <dbReference type="ARBA" id="ARBA00009605"/>
    </source>
</evidence>
<protein>
    <recommendedName>
        <fullName evidence="5">receptor protein serine/threonine kinase</fullName>
        <ecNumber evidence="5">2.7.11.30</ecNumber>
    </recommendedName>
</protein>
<dbReference type="Pfam" id="PF01064">
    <property type="entry name" value="Activin_recp"/>
    <property type="match status" value="1"/>
</dbReference>
<keyword evidence="9" id="KW-0479">Metal-binding</keyword>
<dbReference type="Pfam" id="PF07714">
    <property type="entry name" value="PK_Tyr_Ser-Thr"/>
    <property type="match status" value="1"/>
</dbReference>
<feature type="compositionally biased region" description="Polar residues" evidence="21">
    <location>
        <begin position="32"/>
        <end position="42"/>
    </location>
</feature>
<feature type="compositionally biased region" description="Polar residues" evidence="21">
    <location>
        <begin position="1378"/>
        <end position="1388"/>
    </location>
</feature>
<evidence type="ECO:0000256" key="20">
    <source>
        <dbReference type="ARBA" id="ARBA00048773"/>
    </source>
</evidence>
<evidence type="ECO:0000256" key="21">
    <source>
        <dbReference type="SAM" id="MobiDB-lite"/>
    </source>
</evidence>
<evidence type="ECO:0000256" key="14">
    <source>
        <dbReference type="ARBA" id="ARBA00022842"/>
    </source>
</evidence>
<keyword evidence="10" id="KW-0732">Signal</keyword>
<dbReference type="InterPro" id="IPR000719">
    <property type="entry name" value="Prot_kinase_dom"/>
</dbReference>
<feature type="region of interest" description="Disordered" evidence="21">
    <location>
        <begin position="1033"/>
        <end position="1064"/>
    </location>
</feature>
<comment type="cofactor">
    <cofactor evidence="2">
        <name>Mg(2+)</name>
        <dbReference type="ChEBI" id="CHEBI:18420"/>
    </cofactor>
</comment>
<evidence type="ECO:0000256" key="3">
    <source>
        <dbReference type="ARBA" id="ARBA00004479"/>
    </source>
</evidence>
<dbReference type="Gene3D" id="3.30.200.20">
    <property type="entry name" value="Phosphorylase Kinase, domain 1"/>
    <property type="match status" value="1"/>
</dbReference>
<comment type="cofactor">
    <cofactor evidence="1">
        <name>Mn(2+)</name>
        <dbReference type="ChEBI" id="CHEBI:29035"/>
    </cofactor>
</comment>
<evidence type="ECO:0000256" key="17">
    <source>
        <dbReference type="ARBA" id="ARBA00023170"/>
    </source>
</evidence>
<feature type="transmembrane region" description="Helical" evidence="22">
    <location>
        <begin position="6"/>
        <end position="25"/>
    </location>
</feature>
<reference evidence="24 25" key="1">
    <citation type="submission" date="2024-04" db="EMBL/GenBank/DDBJ databases">
        <authorList>
            <consortium name="Genoscope - CEA"/>
            <person name="William W."/>
        </authorList>
    </citation>
    <scope>NUCLEOTIDE SEQUENCE [LARGE SCALE GENOMIC DNA]</scope>
</reference>
<dbReference type="InterPro" id="IPR011009">
    <property type="entry name" value="Kinase-like_dom_sf"/>
</dbReference>
<dbReference type="GO" id="GO:0005524">
    <property type="term" value="F:ATP binding"/>
    <property type="evidence" value="ECO:0007669"/>
    <property type="project" value="UniProtKB-KW"/>
</dbReference>
<feature type="transmembrane region" description="Helical" evidence="22">
    <location>
        <begin position="225"/>
        <end position="246"/>
    </location>
</feature>
<dbReference type="SUPFAM" id="SSF57302">
    <property type="entry name" value="Snake toxin-like"/>
    <property type="match status" value="1"/>
</dbReference>
<keyword evidence="17" id="KW-0675">Receptor</keyword>
<keyword evidence="14" id="KW-0460">Magnesium</keyword>
<name>A0AAV2HPL6_LYMST</name>
<evidence type="ECO:0000256" key="8">
    <source>
        <dbReference type="ARBA" id="ARBA00022692"/>
    </source>
</evidence>
<keyword evidence="7" id="KW-0808">Transferase</keyword>
<dbReference type="Proteomes" id="UP001497497">
    <property type="component" value="Unassembled WGS sequence"/>
</dbReference>
<feature type="domain" description="Protein kinase" evidence="23">
    <location>
        <begin position="281"/>
        <end position="591"/>
    </location>
</feature>
<dbReference type="Gene3D" id="1.10.510.10">
    <property type="entry name" value="Transferase(Phosphotransferase) domain 1"/>
    <property type="match status" value="1"/>
</dbReference>
<evidence type="ECO:0000256" key="22">
    <source>
        <dbReference type="SAM" id="Phobius"/>
    </source>
</evidence>
<feature type="region of interest" description="Disordered" evidence="21">
    <location>
        <begin position="1123"/>
        <end position="1165"/>
    </location>
</feature>
<dbReference type="PANTHER" id="PTHR23255:SF100">
    <property type="entry name" value="RECEPTOR PROTEIN SERINE_THREONINE KINASE"/>
    <property type="match status" value="1"/>
</dbReference>
<feature type="compositionally biased region" description="Low complexity" evidence="21">
    <location>
        <begin position="1476"/>
        <end position="1493"/>
    </location>
</feature>
<evidence type="ECO:0000256" key="16">
    <source>
        <dbReference type="ARBA" id="ARBA00023136"/>
    </source>
</evidence>
<evidence type="ECO:0000313" key="25">
    <source>
        <dbReference type="Proteomes" id="UP001497497"/>
    </source>
</evidence>
<evidence type="ECO:0000259" key="23">
    <source>
        <dbReference type="PROSITE" id="PS50011"/>
    </source>
</evidence>
<feature type="compositionally biased region" description="Low complexity" evidence="21">
    <location>
        <begin position="1041"/>
        <end position="1058"/>
    </location>
</feature>
<evidence type="ECO:0000256" key="6">
    <source>
        <dbReference type="ARBA" id="ARBA00022527"/>
    </source>
</evidence>
<feature type="region of interest" description="Disordered" evidence="21">
    <location>
        <begin position="756"/>
        <end position="820"/>
    </location>
</feature>
<evidence type="ECO:0000256" key="18">
    <source>
        <dbReference type="ARBA" id="ARBA00023180"/>
    </source>
</evidence>
<feature type="region of interest" description="Disordered" evidence="21">
    <location>
        <begin position="1372"/>
        <end position="1396"/>
    </location>
</feature>
<evidence type="ECO:0000256" key="15">
    <source>
        <dbReference type="ARBA" id="ARBA00022989"/>
    </source>
</evidence>
<proteinExistence type="inferred from homology"/>
<dbReference type="InterPro" id="IPR045860">
    <property type="entry name" value="Snake_toxin-like_sf"/>
</dbReference>
<evidence type="ECO:0000256" key="1">
    <source>
        <dbReference type="ARBA" id="ARBA00001936"/>
    </source>
</evidence>
<accession>A0AAV2HPL6</accession>
<evidence type="ECO:0000313" key="24">
    <source>
        <dbReference type="EMBL" id="CAL1536043.1"/>
    </source>
</evidence>